<dbReference type="PANTHER" id="PTHR38471">
    <property type="entry name" value="FOUR HELIX BUNDLE PROTEIN"/>
    <property type="match status" value="1"/>
</dbReference>
<accession>A0ABX8J7S1</accession>
<dbReference type="PANTHER" id="PTHR38471:SF2">
    <property type="entry name" value="FOUR HELIX BUNDLE PROTEIN"/>
    <property type="match status" value="1"/>
</dbReference>
<dbReference type="Pfam" id="PF05635">
    <property type="entry name" value="23S_rRNA_IVP"/>
    <property type="match status" value="1"/>
</dbReference>
<evidence type="ECO:0000313" key="2">
    <source>
        <dbReference type="Proteomes" id="UP000683557"/>
    </source>
</evidence>
<dbReference type="InterPro" id="IPR012657">
    <property type="entry name" value="23S_rRNA-intervening_sequence"/>
</dbReference>
<dbReference type="NCBIfam" id="NF008911">
    <property type="entry name" value="PRK12275.1-2"/>
    <property type="match status" value="1"/>
</dbReference>
<gene>
    <name evidence="1" type="ORF">KP004_16480</name>
</gene>
<dbReference type="EMBL" id="CP076723">
    <property type="protein sequence ID" value="QWV92757.1"/>
    <property type="molecule type" value="Genomic_DNA"/>
</dbReference>
<evidence type="ECO:0000313" key="1">
    <source>
        <dbReference type="EMBL" id="QWV92757.1"/>
    </source>
</evidence>
<keyword evidence="2" id="KW-1185">Reference proteome</keyword>
<dbReference type="RefSeq" id="WP_216799518.1">
    <property type="nucleotide sequence ID" value="NZ_CP076723.1"/>
</dbReference>
<dbReference type="NCBIfam" id="TIGR02436">
    <property type="entry name" value="four helix bundle protein"/>
    <property type="match status" value="1"/>
</dbReference>
<reference evidence="1 2" key="1">
    <citation type="submission" date="2021-06" db="EMBL/GenBank/DDBJ databases">
        <title>Gemonas diversity in paddy soil.</title>
        <authorList>
            <person name="Liu G."/>
        </authorList>
    </citation>
    <scope>NUCLEOTIDE SEQUENCE [LARGE SCALE GENOMIC DNA]</scope>
    <source>
        <strain evidence="1 2">RG10</strain>
    </source>
</reference>
<dbReference type="CDD" id="cd16377">
    <property type="entry name" value="23S_rRNA_IVP_like"/>
    <property type="match status" value="1"/>
</dbReference>
<protein>
    <submittedName>
        <fullName evidence="1">Four helix bundle protein</fullName>
    </submittedName>
</protein>
<dbReference type="Proteomes" id="UP000683557">
    <property type="component" value="Chromosome"/>
</dbReference>
<organism evidence="1 2">
    <name type="scientific">Geomonas oryzisoli</name>
    <dbReference type="NCBI Taxonomy" id="2847992"/>
    <lineage>
        <taxon>Bacteria</taxon>
        <taxon>Pseudomonadati</taxon>
        <taxon>Thermodesulfobacteriota</taxon>
        <taxon>Desulfuromonadia</taxon>
        <taxon>Geobacterales</taxon>
        <taxon>Geobacteraceae</taxon>
        <taxon>Geomonas</taxon>
    </lineage>
</organism>
<proteinExistence type="predicted"/>
<name>A0ABX8J7S1_9BACT</name>
<sequence>MDVRSYRDLKVWQVGVELVGQIYEITRSFPKSEVFGLTSQIQRAAVSVPSNIAEGHARGSRREFLHFLTISLGSLAELETQLLIGSRVGYLEAVILDGLLRQCDELGRMLRSLQRSLQSKA</sequence>